<feature type="region of interest" description="Disordered" evidence="1">
    <location>
        <begin position="23"/>
        <end position="76"/>
    </location>
</feature>
<dbReference type="Proteomes" id="UP000013827">
    <property type="component" value="Unassembled WGS sequence"/>
</dbReference>
<sequence length="428" mass="45877">MAPTDADETERVGFVLQKLSISPTLYEAPNRPEPAAEHSSPGSVGSAPDCDRLASSSNPGGPAAGRDGSPELPGLPSLAGAFGEAGVAAGHDDIAAMTSTLRNIRLGLAQEAAATRVQRAMRAFLLRKGTIIITILITKIQAAARGLNTRTSLNNFFKACPPSGRTADLFLSRVYGGHEGGRRRGGGYVVDFIYCLRSTRLPLSLPEALARFPLELYNPHDTVRDCHGTNGFCNQHEVNGEQLSLPPPSSPFTSGESPCPSRPEHDLWRVSRSLDDDLKSKKKTRQNDKKRAKAKAAAIAAAAAEEAAAKAAAQAAAQAAQAAALGRYRLVNAWFYPRGDWYTFYWDGSSADKVARRATYPTLEHDDHDPGPLAERIRRDKREASHRSSDDSSSDRDSCGTGSTSEANDIFDTLEDHLGYGSDSGSGW</sequence>
<reference evidence="3" key="1">
    <citation type="journal article" date="2013" name="Nature">
        <title>Pan genome of the phytoplankton Emiliania underpins its global distribution.</title>
        <authorList>
            <person name="Read B.A."/>
            <person name="Kegel J."/>
            <person name="Klute M.J."/>
            <person name="Kuo A."/>
            <person name="Lefebvre S.C."/>
            <person name="Maumus F."/>
            <person name="Mayer C."/>
            <person name="Miller J."/>
            <person name="Monier A."/>
            <person name="Salamov A."/>
            <person name="Young J."/>
            <person name="Aguilar M."/>
            <person name="Claverie J.M."/>
            <person name="Frickenhaus S."/>
            <person name="Gonzalez K."/>
            <person name="Herman E.K."/>
            <person name="Lin Y.C."/>
            <person name="Napier J."/>
            <person name="Ogata H."/>
            <person name="Sarno A.F."/>
            <person name="Shmutz J."/>
            <person name="Schroeder D."/>
            <person name="de Vargas C."/>
            <person name="Verret F."/>
            <person name="von Dassow P."/>
            <person name="Valentin K."/>
            <person name="Van de Peer Y."/>
            <person name="Wheeler G."/>
            <person name="Dacks J.B."/>
            <person name="Delwiche C.F."/>
            <person name="Dyhrman S.T."/>
            <person name="Glockner G."/>
            <person name="John U."/>
            <person name="Richards T."/>
            <person name="Worden A.Z."/>
            <person name="Zhang X."/>
            <person name="Grigoriev I.V."/>
            <person name="Allen A.E."/>
            <person name="Bidle K."/>
            <person name="Borodovsky M."/>
            <person name="Bowler C."/>
            <person name="Brownlee C."/>
            <person name="Cock J.M."/>
            <person name="Elias M."/>
            <person name="Gladyshev V.N."/>
            <person name="Groth M."/>
            <person name="Guda C."/>
            <person name="Hadaegh A."/>
            <person name="Iglesias-Rodriguez M.D."/>
            <person name="Jenkins J."/>
            <person name="Jones B.M."/>
            <person name="Lawson T."/>
            <person name="Leese F."/>
            <person name="Lindquist E."/>
            <person name="Lobanov A."/>
            <person name="Lomsadze A."/>
            <person name="Malik S.B."/>
            <person name="Marsh M.E."/>
            <person name="Mackinder L."/>
            <person name="Mock T."/>
            <person name="Mueller-Roeber B."/>
            <person name="Pagarete A."/>
            <person name="Parker M."/>
            <person name="Probert I."/>
            <person name="Quesneville H."/>
            <person name="Raines C."/>
            <person name="Rensing S.A."/>
            <person name="Riano-Pachon D.M."/>
            <person name="Richier S."/>
            <person name="Rokitta S."/>
            <person name="Shiraiwa Y."/>
            <person name="Soanes D.M."/>
            <person name="van der Giezen M."/>
            <person name="Wahlund T.M."/>
            <person name="Williams B."/>
            <person name="Wilson W."/>
            <person name="Wolfe G."/>
            <person name="Wurch L.L."/>
        </authorList>
    </citation>
    <scope>NUCLEOTIDE SEQUENCE</scope>
</reference>
<feature type="compositionally biased region" description="Basic and acidic residues" evidence="1">
    <location>
        <begin position="363"/>
        <end position="398"/>
    </location>
</feature>
<feature type="region of interest" description="Disordered" evidence="1">
    <location>
        <begin position="362"/>
        <end position="410"/>
    </location>
</feature>
<accession>A0A0D3K208</accession>
<dbReference type="HOGENOM" id="CLU_058550_1_0_1"/>
<dbReference type="InterPro" id="IPR000048">
    <property type="entry name" value="IQ_motif_EF-hand-BS"/>
</dbReference>
<dbReference type="EnsemblProtists" id="EOD29793">
    <property type="protein sequence ID" value="EOD29793"/>
    <property type="gene ID" value="EMIHUDRAFT_468498"/>
</dbReference>
<evidence type="ECO:0000313" key="3">
    <source>
        <dbReference type="Proteomes" id="UP000013827"/>
    </source>
</evidence>
<dbReference type="GeneID" id="17275067"/>
<dbReference type="AlphaFoldDB" id="A0A0D3K208"/>
<reference evidence="2" key="2">
    <citation type="submission" date="2024-10" db="UniProtKB">
        <authorList>
            <consortium name="EnsemblProtists"/>
        </authorList>
    </citation>
    <scope>IDENTIFICATION</scope>
</reference>
<dbReference type="RefSeq" id="XP_005782222.1">
    <property type="nucleotide sequence ID" value="XM_005782165.1"/>
</dbReference>
<dbReference type="PaxDb" id="2903-EOD29793"/>
<feature type="region of interest" description="Disordered" evidence="1">
    <location>
        <begin position="238"/>
        <end position="265"/>
    </location>
</feature>
<protein>
    <recommendedName>
        <fullName evidence="4">WWE domain-containing protein</fullName>
    </recommendedName>
</protein>
<evidence type="ECO:0000256" key="1">
    <source>
        <dbReference type="SAM" id="MobiDB-lite"/>
    </source>
</evidence>
<proteinExistence type="predicted"/>
<organism evidence="2 3">
    <name type="scientific">Emiliania huxleyi (strain CCMP1516)</name>
    <dbReference type="NCBI Taxonomy" id="280463"/>
    <lineage>
        <taxon>Eukaryota</taxon>
        <taxon>Haptista</taxon>
        <taxon>Haptophyta</taxon>
        <taxon>Prymnesiophyceae</taxon>
        <taxon>Isochrysidales</taxon>
        <taxon>Noelaerhabdaceae</taxon>
        <taxon>Emiliania</taxon>
    </lineage>
</organism>
<evidence type="ECO:0000313" key="2">
    <source>
        <dbReference type="EnsemblProtists" id="EOD29793"/>
    </source>
</evidence>
<dbReference type="KEGG" id="ehx:EMIHUDRAFT_468498"/>
<keyword evidence="3" id="KW-1185">Reference proteome</keyword>
<evidence type="ECO:0008006" key="4">
    <source>
        <dbReference type="Google" id="ProtNLM"/>
    </source>
</evidence>
<dbReference type="Pfam" id="PF00612">
    <property type="entry name" value="IQ"/>
    <property type="match status" value="1"/>
</dbReference>
<name>A0A0D3K208_EMIH1</name>